<protein>
    <recommendedName>
        <fullName evidence="2">DUF4378 domain-containing protein</fullName>
    </recommendedName>
</protein>
<dbReference type="InterPro" id="IPR025486">
    <property type="entry name" value="DUF4378"/>
</dbReference>
<feature type="compositionally biased region" description="Acidic residues" evidence="1">
    <location>
        <begin position="169"/>
        <end position="180"/>
    </location>
</feature>
<reference evidence="3" key="1">
    <citation type="journal article" date="2023" name="Nat. Commun.">
        <title>Diploid and tetraploid genomes of Acorus and the evolution of monocots.</title>
        <authorList>
            <person name="Ma L."/>
            <person name="Liu K.W."/>
            <person name="Li Z."/>
            <person name="Hsiao Y.Y."/>
            <person name="Qi Y."/>
            <person name="Fu T."/>
            <person name="Tang G.D."/>
            <person name="Zhang D."/>
            <person name="Sun W.H."/>
            <person name="Liu D.K."/>
            <person name="Li Y."/>
            <person name="Chen G.Z."/>
            <person name="Liu X.D."/>
            <person name="Liao X.Y."/>
            <person name="Jiang Y.T."/>
            <person name="Yu X."/>
            <person name="Hao Y."/>
            <person name="Huang J."/>
            <person name="Zhao X.W."/>
            <person name="Ke S."/>
            <person name="Chen Y.Y."/>
            <person name="Wu W.L."/>
            <person name="Hsu J.L."/>
            <person name="Lin Y.F."/>
            <person name="Huang M.D."/>
            <person name="Li C.Y."/>
            <person name="Huang L."/>
            <person name="Wang Z.W."/>
            <person name="Zhao X."/>
            <person name="Zhong W.Y."/>
            <person name="Peng D.H."/>
            <person name="Ahmad S."/>
            <person name="Lan S."/>
            <person name="Zhang J.S."/>
            <person name="Tsai W.C."/>
            <person name="Van de Peer Y."/>
            <person name="Liu Z.J."/>
        </authorList>
    </citation>
    <scope>NUCLEOTIDE SEQUENCE</scope>
    <source>
        <strain evidence="3">CP</strain>
    </source>
</reference>
<gene>
    <name evidence="3" type="ORF">QJS10_CPA02g00641</name>
</gene>
<dbReference type="Proteomes" id="UP001180020">
    <property type="component" value="Unassembled WGS sequence"/>
</dbReference>
<evidence type="ECO:0000313" key="3">
    <source>
        <dbReference type="EMBL" id="KAK1323415.1"/>
    </source>
</evidence>
<accession>A0AAV9FF76</accession>
<evidence type="ECO:0000256" key="1">
    <source>
        <dbReference type="SAM" id="MobiDB-lite"/>
    </source>
</evidence>
<feature type="region of interest" description="Disordered" evidence="1">
    <location>
        <begin position="34"/>
        <end position="54"/>
    </location>
</feature>
<evidence type="ECO:0000259" key="2">
    <source>
        <dbReference type="Pfam" id="PF14309"/>
    </source>
</evidence>
<keyword evidence="4" id="KW-1185">Reference proteome</keyword>
<feature type="domain" description="DUF4378" evidence="2">
    <location>
        <begin position="277"/>
        <end position="349"/>
    </location>
</feature>
<evidence type="ECO:0000313" key="4">
    <source>
        <dbReference type="Proteomes" id="UP001180020"/>
    </source>
</evidence>
<comment type="caution">
    <text evidence="3">The sequence shown here is derived from an EMBL/GenBank/DDBJ whole genome shotgun (WGS) entry which is preliminary data.</text>
</comment>
<feature type="compositionally biased region" description="Polar residues" evidence="1">
    <location>
        <begin position="35"/>
        <end position="48"/>
    </location>
</feature>
<dbReference type="PANTHER" id="PTHR33623:SF5">
    <property type="entry name" value="HISTONE-LYSINE N-METHYLTRANSFERASE SETD1B-LIKE PROTEIN"/>
    <property type="match status" value="1"/>
</dbReference>
<organism evidence="3 4">
    <name type="scientific">Acorus calamus</name>
    <name type="common">Sweet flag</name>
    <dbReference type="NCBI Taxonomy" id="4465"/>
    <lineage>
        <taxon>Eukaryota</taxon>
        <taxon>Viridiplantae</taxon>
        <taxon>Streptophyta</taxon>
        <taxon>Embryophyta</taxon>
        <taxon>Tracheophyta</taxon>
        <taxon>Spermatophyta</taxon>
        <taxon>Magnoliopsida</taxon>
        <taxon>Liliopsida</taxon>
        <taxon>Acoraceae</taxon>
        <taxon>Acorus</taxon>
    </lineage>
</organism>
<feature type="region of interest" description="Disordered" evidence="1">
    <location>
        <begin position="108"/>
        <end position="195"/>
    </location>
</feature>
<proteinExistence type="predicted"/>
<dbReference type="Pfam" id="PF14309">
    <property type="entry name" value="DUF4378"/>
    <property type="match status" value="1"/>
</dbReference>
<sequence>MAPKHLHELLEEEQEPFVLKDYIDERRFQLKRKTPTSQDPIFHSNPSKTTKKSPAFDKGTASLLFAAALKAQNVKQGLLGSIMRRFVRRNWRSPRWVSSESRAHAISEAAEMEGSGRSGTRLLEFVSPPASSPGYRKIEEQLSPERGVYQDEEEDEKQQLSPVSVLDPPFEEEEEEEEEEDHHNHHHHHPQQQSFAAVLRVKQQLLQRISRFERLAELDPVELEKRMAEEDNEGEEIINGNEEYGDECDEFVMEVLNRSGTCHSKHMKRLVEDIIDEERSCYSKIDEETLASKVLMRLVSWKGVELNTIDMMVGMDLEREGDEWRRFRSQVGEVGEGIELAIFEFLVDELWSELACSC</sequence>
<dbReference type="AlphaFoldDB" id="A0AAV9FF76"/>
<name>A0AAV9FF76_ACOCL</name>
<dbReference type="PANTHER" id="PTHR33623">
    <property type="entry name" value="OS04G0572500 PROTEIN"/>
    <property type="match status" value="1"/>
</dbReference>
<reference evidence="3" key="2">
    <citation type="submission" date="2023-06" db="EMBL/GenBank/DDBJ databases">
        <authorList>
            <person name="Ma L."/>
            <person name="Liu K.-W."/>
            <person name="Li Z."/>
            <person name="Hsiao Y.-Y."/>
            <person name="Qi Y."/>
            <person name="Fu T."/>
            <person name="Tang G."/>
            <person name="Zhang D."/>
            <person name="Sun W.-H."/>
            <person name="Liu D.-K."/>
            <person name="Li Y."/>
            <person name="Chen G.-Z."/>
            <person name="Liu X.-D."/>
            <person name="Liao X.-Y."/>
            <person name="Jiang Y.-T."/>
            <person name="Yu X."/>
            <person name="Hao Y."/>
            <person name="Huang J."/>
            <person name="Zhao X.-W."/>
            <person name="Ke S."/>
            <person name="Chen Y.-Y."/>
            <person name="Wu W.-L."/>
            <person name="Hsu J.-L."/>
            <person name="Lin Y.-F."/>
            <person name="Huang M.-D."/>
            <person name="Li C.-Y."/>
            <person name="Huang L."/>
            <person name="Wang Z.-W."/>
            <person name="Zhao X."/>
            <person name="Zhong W.-Y."/>
            <person name="Peng D.-H."/>
            <person name="Ahmad S."/>
            <person name="Lan S."/>
            <person name="Zhang J.-S."/>
            <person name="Tsai W.-C."/>
            <person name="Van De Peer Y."/>
            <person name="Liu Z.-J."/>
        </authorList>
    </citation>
    <scope>NUCLEOTIDE SEQUENCE</scope>
    <source>
        <strain evidence="3">CP</strain>
        <tissue evidence="3">Leaves</tissue>
    </source>
</reference>
<dbReference type="EMBL" id="JAUJYO010000002">
    <property type="protein sequence ID" value="KAK1323415.1"/>
    <property type="molecule type" value="Genomic_DNA"/>
</dbReference>